<dbReference type="AlphaFoldDB" id="A0A5M3W8B7"/>
<dbReference type="SMART" id="SM00226">
    <property type="entry name" value="LMWPc"/>
    <property type="match status" value="1"/>
</dbReference>
<dbReference type="Pfam" id="PF21234">
    <property type="entry name" value="Phosphatase-like_N"/>
    <property type="match status" value="1"/>
</dbReference>
<dbReference type="CDD" id="cd16345">
    <property type="entry name" value="LMWP_ArsC"/>
    <property type="match status" value="1"/>
</dbReference>
<dbReference type="Gene3D" id="1.10.8.1060">
    <property type="entry name" value="Corynebacterium glutamicum thioredoxin-dependent arsenate reductase, N-terminal domain"/>
    <property type="match status" value="1"/>
</dbReference>
<sequence length="217" mass="23863">MPETYQRAGLSVDQQHALLTAARNLGDQFTGTFSTETIERFLHTSYDQFAEKAVIPTFLPLLAERFARQRLTALARVEGSADDGLPIVLFLCVHNAGRSQMAMGFFAHLAADRAVAWSGGSEFAGEINPAAVASMAERGIDISKEFPKPWTEEIIRAADVVVTMGCGDACPIYPGKRYLDWELDDPAGKSAEDVRPIRDEIERRVRALLDELHVPAS</sequence>
<name>A0A5M3W8B7_9ACTN</name>
<evidence type="ECO:0000313" key="4">
    <source>
        <dbReference type="Proteomes" id="UP000334990"/>
    </source>
</evidence>
<keyword evidence="4" id="KW-1185">Reference proteome</keyword>
<dbReference type="Proteomes" id="UP000334990">
    <property type="component" value="Unassembled WGS sequence"/>
</dbReference>
<dbReference type="NCBIfam" id="NF046112">
    <property type="entry name" value="MSMEG_6209_Nter"/>
    <property type="match status" value="1"/>
</dbReference>
<organism evidence="3 4">
    <name type="scientific">Acrocarpospora corrugata</name>
    <dbReference type="NCBI Taxonomy" id="35763"/>
    <lineage>
        <taxon>Bacteria</taxon>
        <taxon>Bacillati</taxon>
        <taxon>Actinomycetota</taxon>
        <taxon>Actinomycetes</taxon>
        <taxon>Streptosporangiales</taxon>
        <taxon>Streptosporangiaceae</taxon>
        <taxon>Acrocarpospora</taxon>
    </lineage>
</organism>
<protein>
    <submittedName>
        <fullName evidence="3">Putative arsenate reductase ArsC</fullName>
    </submittedName>
</protein>
<feature type="domain" description="Phosphotyrosine protein phosphatase I" evidence="2">
    <location>
        <begin position="86"/>
        <end position="211"/>
    </location>
</feature>
<dbReference type="SUPFAM" id="SSF52788">
    <property type="entry name" value="Phosphotyrosine protein phosphatases I"/>
    <property type="match status" value="1"/>
</dbReference>
<evidence type="ECO:0000313" key="3">
    <source>
        <dbReference type="EMBL" id="GES05094.1"/>
    </source>
</evidence>
<dbReference type="PANTHER" id="PTHR43428:SF1">
    <property type="entry name" value="ARSENATE REDUCTASE"/>
    <property type="match status" value="1"/>
</dbReference>
<evidence type="ECO:0000256" key="1">
    <source>
        <dbReference type="ARBA" id="ARBA00022849"/>
    </source>
</evidence>
<reference evidence="3 4" key="1">
    <citation type="submission" date="2019-10" db="EMBL/GenBank/DDBJ databases">
        <title>Whole genome shotgun sequence of Acrocarpospora corrugata NBRC 13972.</title>
        <authorList>
            <person name="Ichikawa N."/>
            <person name="Kimura A."/>
            <person name="Kitahashi Y."/>
            <person name="Komaki H."/>
            <person name="Oguchi A."/>
        </authorList>
    </citation>
    <scope>NUCLEOTIDE SEQUENCE [LARGE SCALE GENOMIC DNA]</scope>
    <source>
        <strain evidence="3 4">NBRC 13972</strain>
    </source>
</reference>
<dbReference type="InterPro" id="IPR023485">
    <property type="entry name" value="Ptyr_pPase"/>
</dbReference>
<accession>A0A5M3W8B7</accession>
<keyword evidence="1" id="KW-0059">Arsenical resistance</keyword>
<dbReference type="PANTHER" id="PTHR43428">
    <property type="entry name" value="ARSENATE REDUCTASE"/>
    <property type="match status" value="1"/>
</dbReference>
<dbReference type="InterPro" id="IPR048716">
    <property type="entry name" value="Phosphatase-like_N"/>
</dbReference>
<dbReference type="InterPro" id="IPR036196">
    <property type="entry name" value="Ptyr_pPase_sf"/>
</dbReference>
<evidence type="ECO:0000259" key="2">
    <source>
        <dbReference type="SMART" id="SM00226"/>
    </source>
</evidence>
<dbReference type="EMBL" id="BLAD01000093">
    <property type="protein sequence ID" value="GES05094.1"/>
    <property type="molecule type" value="Genomic_DNA"/>
</dbReference>
<dbReference type="OrthoDB" id="9799372at2"/>
<proteinExistence type="predicted"/>
<dbReference type="RefSeq" id="WP_155341133.1">
    <property type="nucleotide sequence ID" value="NZ_BAAABN010000040.1"/>
</dbReference>
<gene>
    <name evidence="3" type="ORF">Acor_71620</name>
</gene>
<dbReference type="GO" id="GO:0046685">
    <property type="term" value="P:response to arsenic-containing substance"/>
    <property type="evidence" value="ECO:0007669"/>
    <property type="project" value="UniProtKB-KW"/>
</dbReference>
<dbReference type="Pfam" id="PF01451">
    <property type="entry name" value="LMWPc"/>
    <property type="match status" value="1"/>
</dbReference>
<comment type="caution">
    <text evidence="3">The sequence shown here is derived from an EMBL/GenBank/DDBJ whole genome shotgun (WGS) entry which is preliminary data.</text>
</comment>
<dbReference type="Gene3D" id="3.40.50.2300">
    <property type="match status" value="1"/>
</dbReference>